<feature type="domain" description="Amidohydrolase-related" evidence="2">
    <location>
        <begin position="121"/>
        <end position="463"/>
    </location>
</feature>
<dbReference type="CDD" id="cd01299">
    <property type="entry name" value="Met_dep_hydrolase_A"/>
    <property type="match status" value="1"/>
</dbReference>
<dbReference type="RefSeq" id="WP_235862788.1">
    <property type="nucleotide sequence ID" value="NZ_FUYM01000017.1"/>
</dbReference>
<dbReference type="Proteomes" id="UP000189818">
    <property type="component" value="Unassembled WGS sequence"/>
</dbReference>
<dbReference type="InterPro" id="IPR032466">
    <property type="entry name" value="Metal_Hydrolase"/>
</dbReference>
<evidence type="ECO:0000256" key="1">
    <source>
        <dbReference type="SAM" id="SignalP"/>
    </source>
</evidence>
<dbReference type="Pfam" id="PF01979">
    <property type="entry name" value="Amidohydro_1"/>
    <property type="match status" value="1"/>
</dbReference>
<feature type="signal peptide" evidence="1">
    <location>
        <begin position="1"/>
        <end position="30"/>
    </location>
</feature>
<name>A0A1T5GPS6_9SPHN</name>
<dbReference type="InterPro" id="IPR006680">
    <property type="entry name" value="Amidohydro-rel"/>
</dbReference>
<dbReference type="InterPro" id="IPR011059">
    <property type="entry name" value="Metal-dep_hydrolase_composite"/>
</dbReference>
<dbReference type="PANTHER" id="PTHR43135">
    <property type="entry name" value="ALPHA-D-RIBOSE 1-METHYLPHOSPHONATE 5-TRIPHOSPHATE DIPHOSPHATASE"/>
    <property type="match status" value="1"/>
</dbReference>
<dbReference type="Gene3D" id="2.30.40.10">
    <property type="entry name" value="Urease, subunit C, domain 1"/>
    <property type="match status" value="1"/>
</dbReference>
<dbReference type="EMBL" id="FUYM01000017">
    <property type="protein sequence ID" value="SKC10330.1"/>
    <property type="molecule type" value="Genomic_DNA"/>
</dbReference>
<dbReference type="InterPro" id="IPR057744">
    <property type="entry name" value="OTAase-like"/>
</dbReference>
<dbReference type="SUPFAM" id="SSF51338">
    <property type="entry name" value="Composite domain of metallo-dependent hydrolases"/>
    <property type="match status" value="1"/>
</dbReference>
<dbReference type="SUPFAM" id="SSF51556">
    <property type="entry name" value="Metallo-dependent hydrolases"/>
    <property type="match status" value="1"/>
</dbReference>
<feature type="chain" id="PRO_5013205202" evidence="1">
    <location>
        <begin position="31"/>
        <end position="480"/>
    </location>
</feature>
<reference evidence="4" key="1">
    <citation type="submission" date="2017-02" db="EMBL/GenBank/DDBJ databases">
        <authorList>
            <person name="Varghese N."/>
            <person name="Submissions S."/>
        </authorList>
    </citation>
    <scope>NUCLEOTIDE SEQUENCE [LARGE SCALE GENOMIC DNA]</scope>
    <source>
        <strain evidence="4">UM2</strain>
    </source>
</reference>
<gene>
    <name evidence="3" type="ORF">SAMN06295920_11730</name>
</gene>
<organism evidence="3 4">
    <name type="scientific">Rhizorhabdus histidinilytica</name>
    <dbReference type="NCBI Taxonomy" id="439228"/>
    <lineage>
        <taxon>Bacteria</taxon>
        <taxon>Pseudomonadati</taxon>
        <taxon>Pseudomonadota</taxon>
        <taxon>Alphaproteobacteria</taxon>
        <taxon>Sphingomonadales</taxon>
        <taxon>Sphingomonadaceae</taxon>
        <taxon>Rhizorhabdus</taxon>
    </lineage>
</organism>
<keyword evidence="1" id="KW-0732">Signal</keyword>
<protein>
    <submittedName>
        <fullName evidence="3">Imidazolonepropionase</fullName>
    </submittedName>
</protein>
<sequence length="480" mass="51813">MARRASLFASLRRTLPGLLLLAGAAAPAGAAIQPHVNQTQGQPVSGCVARTENLKPPQVPFGQQNPVAEDKAYVLRAARILEPASGQVTRGGYVVVRGKCILGVNAAIPAGAETVELGDVTLMPGLIDLHTHLFLRDEDQVWPYSILWKTSPYRTIEGVDAAIKTLNIGFTTVRDLDDEGALDSDTALRDAIARGVVPGPQMVVAGVPLTITGGDMNLPLVNPEIQPHVPQPAEMIDSDAAIVPAVRERIKRGSDLIKVYVTSTRRQTDPVTMMPFSQFNAQQMRTIVEEAHRYGRDVAAHGYGGPAVEAAVAAGVRTIEHGPLLTDQNIASLAKSDTYWVPTLITYAVRQNTDFEKRFVAHHRDAFRKALKAGVKIGFGTDVGSFPHGTQNGEFDLMVDYGMKPLDAIRAATSVAATVLRLDGQIGTLAAGSDADIVAVAGDPLQAIADIHKVRFVMTDGRIFRNDVTDQRFDWEWSRR</sequence>
<dbReference type="AlphaFoldDB" id="A0A1T5GPS6"/>
<evidence type="ECO:0000313" key="4">
    <source>
        <dbReference type="Proteomes" id="UP000189818"/>
    </source>
</evidence>
<evidence type="ECO:0000313" key="3">
    <source>
        <dbReference type="EMBL" id="SKC10330.1"/>
    </source>
</evidence>
<proteinExistence type="predicted"/>
<accession>A0A1T5GPS6</accession>
<dbReference type="PANTHER" id="PTHR43135:SF3">
    <property type="entry name" value="ALPHA-D-RIBOSE 1-METHYLPHOSPHONATE 5-TRIPHOSPHATE DIPHOSPHATASE"/>
    <property type="match status" value="1"/>
</dbReference>
<keyword evidence="4" id="KW-1185">Reference proteome</keyword>
<dbReference type="Gene3D" id="3.20.20.140">
    <property type="entry name" value="Metal-dependent hydrolases"/>
    <property type="match status" value="1"/>
</dbReference>
<dbReference type="STRING" id="439228.SAMN06295920_11730"/>
<evidence type="ECO:0000259" key="2">
    <source>
        <dbReference type="Pfam" id="PF01979"/>
    </source>
</evidence>
<dbReference type="InterPro" id="IPR051781">
    <property type="entry name" value="Metallo-dep_Hydrolase"/>
</dbReference>
<dbReference type="GO" id="GO:0016810">
    <property type="term" value="F:hydrolase activity, acting on carbon-nitrogen (but not peptide) bonds"/>
    <property type="evidence" value="ECO:0007669"/>
    <property type="project" value="InterPro"/>
</dbReference>